<evidence type="ECO:0000313" key="1">
    <source>
        <dbReference type="EMBL" id="ELA46917.1"/>
    </source>
</evidence>
<organism evidence="1 2">
    <name type="scientific">Vavraia culicis (isolate floridensis)</name>
    <name type="common">Microsporidian parasite</name>
    <dbReference type="NCBI Taxonomy" id="948595"/>
    <lineage>
        <taxon>Eukaryota</taxon>
        <taxon>Fungi</taxon>
        <taxon>Fungi incertae sedis</taxon>
        <taxon>Microsporidia</taxon>
        <taxon>Pleistophoridae</taxon>
        <taxon>Vavraia</taxon>
    </lineage>
</organism>
<gene>
    <name evidence="1" type="ORF">VCUG_01615</name>
</gene>
<dbReference type="VEuPathDB" id="MicrosporidiaDB:VCUG_01615"/>
<dbReference type="AlphaFoldDB" id="L2GUA3"/>
<name>L2GUA3_VAVCU</name>
<dbReference type="Proteomes" id="UP000011081">
    <property type="component" value="Unassembled WGS sequence"/>
</dbReference>
<proteinExistence type="predicted"/>
<dbReference type="InParanoid" id="L2GUA3"/>
<dbReference type="RefSeq" id="XP_008074633.1">
    <property type="nucleotide sequence ID" value="XM_008076442.1"/>
</dbReference>
<accession>L2GUA3</accession>
<dbReference type="HOGENOM" id="CLU_2211951_0_0_1"/>
<reference evidence="2" key="1">
    <citation type="submission" date="2011-03" db="EMBL/GenBank/DDBJ databases">
        <title>The genome sequence of Vavraia culicis strain floridensis.</title>
        <authorList>
            <consortium name="The Broad Institute Genome Sequencing Platform"/>
            <person name="Cuomo C."/>
            <person name="Becnel J."/>
            <person name="Sanscrainte N."/>
            <person name="Young S.K."/>
            <person name="Zeng Q."/>
            <person name="Gargeya S."/>
            <person name="Fitzgerald M."/>
            <person name="Haas B."/>
            <person name="Abouelleil A."/>
            <person name="Alvarado L."/>
            <person name="Arachchi H.M."/>
            <person name="Berlin A."/>
            <person name="Chapman S.B."/>
            <person name="Gearin G."/>
            <person name="Goldberg J."/>
            <person name="Griggs A."/>
            <person name="Gujja S."/>
            <person name="Hansen M."/>
            <person name="Heiman D."/>
            <person name="Howarth C."/>
            <person name="Larimer J."/>
            <person name="Lui A."/>
            <person name="MacDonald P.J.P."/>
            <person name="McCowen C."/>
            <person name="Montmayeur A."/>
            <person name="Murphy C."/>
            <person name="Neiman D."/>
            <person name="Pearson M."/>
            <person name="Priest M."/>
            <person name="Roberts A."/>
            <person name="Saif S."/>
            <person name="Shea T."/>
            <person name="Sisk P."/>
            <person name="Stolte C."/>
            <person name="Sykes S."/>
            <person name="Wortman J."/>
            <person name="Nusbaum C."/>
            <person name="Birren B."/>
        </authorList>
    </citation>
    <scope>NUCLEOTIDE SEQUENCE [LARGE SCALE GENOMIC DNA]</scope>
    <source>
        <strain evidence="2">floridensis</strain>
    </source>
</reference>
<dbReference type="GeneID" id="19879491"/>
<sequence length="107" mass="11819">MPVVLRSHGEFAAPSKMRIVRAATRFCAVLSFYGWRGGIALLFMPNLNAGTDNRPGKKCKPCSLAQGQVINKRIAGKNKKLPITNFLPILFTTTHQLTPIRTNLDNP</sequence>
<evidence type="ECO:0000313" key="2">
    <source>
        <dbReference type="Proteomes" id="UP000011081"/>
    </source>
</evidence>
<protein>
    <submittedName>
        <fullName evidence="1">Uncharacterized protein</fullName>
    </submittedName>
</protein>
<keyword evidence="2" id="KW-1185">Reference proteome</keyword>
<dbReference type="EMBL" id="GL877429">
    <property type="protein sequence ID" value="ELA46917.1"/>
    <property type="molecule type" value="Genomic_DNA"/>
</dbReference>